<sequence>MTKNMPLIWRKATRSGANDNCVEVAVLPDGYRAIRDSKNPGGALMRSSGDAWEHFIGSLKANGFR</sequence>
<dbReference type="Proteomes" id="UP000542210">
    <property type="component" value="Unassembled WGS sequence"/>
</dbReference>
<gene>
    <name evidence="2" type="ORF">BJ982_002351</name>
</gene>
<reference evidence="2 3" key="1">
    <citation type="submission" date="2020-08" db="EMBL/GenBank/DDBJ databases">
        <title>Sequencing the genomes of 1000 actinobacteria strains.</title>
        <authorList>
            <person name="Klenk H.-P."/>
        </authorList>
    </citation>
    <scope>NUCLEOTIDE SEQUENCE [LARGE SCALE GENOMIC DNA]</scope>
    <source>
        <strain evidence="2 3">DSM 45784</strain>
    </source>
</reference>
<evidence type="ECO:0000313" key="2">
    <source>
        <dbReference type="EMBL" id="MBB4700807.1"/>
    </source>
</evidence>
<proteinExistence type="predicted"/>
<dbReference type="AlphaFoldDB" id="A0A7W7G8Z5"/>
<accession>A0A7W7G8Z5</accession>
<dbReference type="InterPro" id="IPR007278">
    <property type="entry name" value="DUF397"/>
</dbReference>
<keyword evidence="3" id="KW-1185">Reference proteome</keyword>
<evidence type="ECO:0000259" key="1">
    <source>
        <dbReference type="Pfam" id="PF04149"/>
    </source>
</evidence>
<organism evidence="2 3">
    <name type="scientific">Sphaerisporangium siamense</name>
    <dbReference type="NCBI Taxonomy" id="795645"/>
    <lineage>
        <taxon>Bacteria</taxon>
        <taxon>Bacillati</taxon>
        <taxon>Actinomycetota</taxon>
        <taxon>Actinomycetes</taxon>
        <taxon>Streptosporangiales</taxon>
        <taxon>Streptosporangiaceae</taxon>
        <taxon>Sphaerisporangium</taxon>
    </lineage>
</organism>
<name>A0A7W7G8Z5_9ACTN</name>
<protein>
    <recommendedName>
        <fullName evidence="1">DUF397 domain-containing protein</fullName>
    </recommendedName>
</protein>
<feature type="domain" description="DUF397" evidence="1">
    <location>
        <begin position="9"/>
        <end position="60"/>
    </location>
</feature>
<dbReference type="EMBL" id="JACHND010000001">
    <property type="protein sequence ID" value="MBB4700807.1"/>
    <property type="molecule type" value="Genomic_DNA"/>
</dbReference>
<evidence type="ECO:0000313" key="3">
    <source>
        <dbReference type="Proteomes" id="UP000542210"/>
    </source>
</evidence>
<dbReference type="Pfam" id="PF04149">
    <property type="entry name" value="DUF397"/>
    <property type="match status" value="1"/>
</dbReference>
<comment type="caution">
    <text evidence="2">The sequence shown here is derived from an EMBL/GenBank/DDBJ whole genome shotgun (WGS) entry which is preliminary data.</text>
</comment>